<proteinExistence type="predicted"/>
<comment type="caution">
    <text evidence="2">The sequence shown here is derived from an EMBL/GenBank/DDBJ whole genome shotgun (WGS) entry which is preliminary data.</text>
</comment>
<reference evidence="2" key="1">
    <citation type="submission" date="2020-09" db="EMBL/GenBank/DDBJ databases">
        <title>Iningainema tapete sp. nov. (Scytonemataceae, Cyanobacteria) from greenhouses in central Florida (USA) produces two types of nodularin with biosynthetic potential for microcystin-LR and anabaenopeptins.</title>
        <authorList>
            <person name="Berthold D.E."/>
            <person name="Lefler F.W."/>
            <person name="Huang I.-S."/>
            <person name="Abdulla H."/>
            <person name="Zimba P.V."/>
            <person name="Laughinghouse H.D. IV."/>
        </authorList>
    </citation>
    <scope>NUCLEOTIDE SEQUENCE</scope>
    <source>
        <strain evidence="2">BLCCT55</strain>
    </source>
</reference>
<accession>A0A8J6XEA1</accession>
<evidence type="ECO:0000313" key="2">
    <source>
        <dbReference type="EMBL" id="MBD2770937.1"/>
    </source>
</evidence>
<protein>
    <recommendedName>
        <fullName evidence="1">DUF6888 domain-containing protein</fullName>
    </recommendedName>
</protein>
<name>A0A8J6XEA1_9CYAN</name>
<gene>
    <name evidence="2" type="ORF">ICL16_02060</name>
</gene>
<dbReference type="InterPro" id="IPR054181">
    <property type="entry name" value="DUF6888"/>
</dbReference>
<dbReference type="Proteomes" id="UP000629098">
    <property type="component" value="Unassembled WGS sequence"/>
</dbReference>
<evidence type="ECO:0000313" key="3">
    <source>
        <dbReference type="Proteomes" id="UP000629098"/>
    </source>
</evidence>
<dbReference type="AlphaFoldDB" id="A0A8J6XEA1"/>
<feature type="domain" description="DUF6888" evidence="1">
    <location>
        <begin position="3"/>
        <end position="56"/>
    </location>
</feature>
<keyword evidence="3" id="KW-1185">Reference proteome</keyword>
<sequence length="61" mass="7136">MKQPTTEQFRIAYIACYWLTKMYLPIYLVTLDQRDNRIVIIAGVESIIAINQLGELSYEQP</sequence>
<organism evidence="2 3">
    <name type="scientific">Iningainema tapete BLCC-T55</name>
    <dbReference type="NCBI Taxonomy" id="2748662"/>
    <lineage>
        <taxon>Bacteria</taxon>
        <taxon>Bacillati</taxon>
        <taxon>Cyanobacteriota</taxon>
        <taxon>Cyanophyceae</taxon>
        <taxon>Nostocales</taxon>
        <taxon>Scytonemataceae</taxon>
        <taxon>Iningainema tapete</taxon>
    </lineage>
</organism>
<evidence type="ECO:0000259" key="1">
    <source>
        <dbReference type="Pfam" id="PF21828"/>
    </source>
</evidence>
<dbReference type="Pfam" id="PF21828">
    <property type="entry name" value="DUF6888"/>
    <property type="match status" value="1"/>
</dbReference>
<dbReference type="EMBL" id="JACXAE010000009">
    <property type="protein sequence ID" value="MBD2770937.1"/>
    <property type="molecule type" value="Genomic_DNA"/>
</dbReference>
<dbReference type="RefSeq" id="WP_190825213.1">
    <property type="nucleotide sequence ID" value="NZ_CAWPPI010000009.1"/>
</dbReference>